<reference evidence="1" key="2">
    <citation type="journal article" date="2015" name="Data Brief">
        <title>Shoot transcriptome of the giant reed, Arundo donax.</title>
        <authorList>
            <person name="Barrero R.A."/>
            <person name="Guerrero F.D."/>
            <person name="Moolhuijzen P."/>
            <person name="Goolsby J.A."/>
            <person name="Tidwell J."/>
            <person name="Bellgard S.E."/>
            <person name="Bellgard M.I."/>
        </authorList>
    </citation>
    <scope>NUCLEOTIDE SEQUENCE</scope>
    <source>
        <tissue evidence="1">Shoot tissue taken approximately 20 cm above the soil surface</tissue>
    </source>
</reference>
<dbReference type="AlphaFoldDB" id="A0A0A9HPJ9"/>
<accession>A0A0A9HPJ9</accession>
<name>A0A0A9HPJ9_ARUDO</name>
<organism evidence="1">
    <name type="scientific">Arundo donax</name>
    <name type="common">Giant reed</name>
    <name type="synonym">Donax arundinaceus</name>
    <dbReference type="NCBI Taxonomy" id="35708"/>
    <lineage>
        <taxon>Eukaryota</taxon>
        <taxon>Viridiplantae</taxon>
        <taxon>Streptophyta</taxon>
        <taxon>Embryophyta</taxon>
        <taxon>Tracheophyta</taxon>
        <taxon>Spermatophyta</taxon>
        <taxon>Magnoliopsida</taxon>
        <taxon>Liliopsida</taxon>
        <taxon>Poales</taxon>
        <taxon>Poaceae</taxon>
        <taxon>PACMAD clade</taxon>
        <taxon>Arundinoideae</taxon>
        <taxon>Arundineae</taxon>
        <taxon>Arundo</taxon>
    </lineage>
</organism>
<dbReference type="EMBL" id="GBRH01160127">
    <property type="protein sequence ID" value="JAE37769.1"/>
    <property type="molecule type" value="Transcribed_RNA"/>
</dbReference>
<reference evidence="1" key="1">
    <citation type="submission" date="2014-09" db="EMBL/GenBank/DDBJ databases">
        <authorList>
            <person name="Magalhaes I.L.F."/>
            <person name="Oliveira U."/>
            <person name="Santos F.R."/>
            <person name="Vidigal T.H.D.A."/>
            <person name="Brescovit A.D."/>
            <person name="Santos A.J."/>
        </authorList>
    </citation>
    <scope>NUCLEOTIDE SEQUENCE</scope>
    <source>
        <tissue evidence="1">Shoot tissue taken approximately 20 cm above the soil surface</tissue>
    </source>
</reference>
<evidence type="ECO:0000313" key="1">
    <source>
        <dbReference type="EMBL" id="JAE37769.1"/>
    </source>
</evidence>
<protein>
    <submittedName>
        <fullName evidence="1">Uncharacterized protein</fullName>
    </submittedName>
</protein>
<proteinExistence type="predicted"/>
<sequence length="27" mass="3111">MDSFPLLADEERLKAAVLHYYLEVETG</sequence>